<name>F9GRA7_HAEHA</name>
<gene>
    <name evidence="1" type="ORF">GG9_1567</name>
</gene>
<dbReference type="AlphaFoldDB" id="F9GRA7"/>
<evidence type="ECO:0000313" key="2">
    <source>
        <dbReference type="Proteomes" id="UP000003258"/>
    </source>
</evidence>
<evidence type="ECO:0008006" key="3">
    <source>
        <dbReference type="Google" id="ProtNLM"/>
    </source>
</evidence>
<dbReference type="Pfam" id="PF14384">
    <property type="entry name" value="BrnA_antitoxin"/>
    <property type="match status" value="1"/>
</dbReference>
<evidence type="ECO:0000313" key="1">
    <source>
        <dbReference type="EMBL" id="EGT74080.1"/>
    </source>
</evidence>
<dbReference type="RefSeq" id="WP_005632699.1">
    <property type="nucleotide sequence ID" value="NZ_AFQO01000016.1"/>
</dbReference>
<reference evidence="1 2" key="1">
    <citation type="journal article" date="2011" name="J. Bacteriol.">
        <title>Genome Sequences for Five Strains of the Emerging Pathogen Haemophilus haemolyticus.</title>
        <authorList>
            <person name="Jordan I.K."/>
            <person name="Conley A.B."/>
            <person name="Antonov I.V."/>
            <person name="Arthur R.A."/>
            <person name="Cook E.D."/>
            <person name="Cooper G.P."/>
            <person name="Jones B.L."/>
            <person name="Knipe K.M."/>
            <person name="Lee K.J."/>
            <person name="Liu X."/>
            <person name="Mitchell G.J."/>
            <person name="Pande P.R."/>
            <person name="Petit R.A."/>
            <person name="Qin S."/>
            <person name="Rajan V.N."/>
            <person name="Sarda S."/>
            <person name="Sebastian A."/>
            <person name="Tang S."/>
            <person name="Thapliyal R."/>
            <person name="Varghese N.J."/>
            <person name="Ye T."/>
            <person name="Katz L.S."/>
            <person name="Wang X."/>
            <person name="Rowe L."/>
            <person name="Frace M."/>
            <person name="Mayer L.W."/>
        </authorList>
    </citation>
    <scope>NUCLEOTIDE SEQUENCE [LARGE SCALE GENOMIC DNA]</scope>
    <source>
        <strain evidence="1 2">M19501</strain>
    </source>
</reference>
<dbReference type="Proteomes" id="UP000003258">
    <property type="component" value="Unassembled WGS sequence"/>
</dbReference>
<dbReference type="PATRIC" id="fig|1028803.3.peg.1640"/>
<sequence length="72" mass="8426">MMKDEYDFSQGIRNPYAGQLKAKKVVTIRLDDDAVDYFKALSKEVGIPYQTLINAYLKDCAINHRKLNMIWR</sequence>
<proteinExistence type="predicted"/>
<dbReference type="eggNOG" id="COG3077">
    <property type="taxonomic scope" value="Bacteria"/>
</dbReference>
<dbReference type="InterPro" id="IPR025528">
    <property type="entry name" value="BrnA_antitoxin"/>
</dbReference>
<protein>
    <recommendedName>
        <fullName evidence="3">Antitoxin</fullName>
    </recommendedName>
</protein>
<dbReference type="EMBL" id="AFQO01000016">
    <property type="protein sequence ID" value="EGT74080.1"/>
    <property type="molecule type" value="Genomic_DNA"/>
</dbReference>
<accession>F9GRA7</accession>
<comment type="caution">
    <text evidence="1">The sequence shown here is derived from an EMBL/GenBank/DDBJ whole genome shotgun (WGS) entry which is preliminary data.</text>
</comment>
<organism evidence="1 2">
    <name type="scientific">Haemophilus haemolyticus M19501</name>
    <dbReference type="NCBI Taxonomy" id="1028803"/>
    <lineage>
        <taxon>Bacteria</taxon>
        <taxon>Pseudomonadati</taxon>
        <taxon>Pseudomonadota</taxon>
        <taxon>Gammaproteobacteria</taxon>
        <taxon>Pasteurellales</taxon>
        <taxon>Pasteurellaceae</taxon>
        <taxon>Haemophilus</taxon>
    </lineage>
</organism>